<dbReference type="Pfam" id="PF16875">
    <property type="entry name" value="Glyco_hydro_36N"/>
    <property type="match status" value="1"/>
</dbReference>
<dbReference type="Proteomes" id="UP000190328">
    <property type="component" value="Unassembled WGS sequence"/>
</dbReference>
<gene>
    <name evidence="11" type="ORF">SAMN02745116_02043</name>
</gene>
<dbReference type="PIRSF" id="PIRSF005536">
    <property type="entry name" value="Agal"/>
    <property type="match status" value="1"/>
</dbReference>
<accession>A0A1T4Q399</accession>
<dbReference type="OrthoDB" id="9758822at2"/>
<comment type="similarity">
    <text evidence="2">Belongs to the glycosyl hydrolase 36 family.</text>
</comment>
<dbReference type="InterPro" id="IPR038417">
    <property type="entry name" value="Alpga-gal_N_sf"/>
</dbReference>
<dbReference type="CDD" id="cd14791">
    <property type="entry name" value="GH36"/>
    <property type="match status" value="1"/>
</dbReference>
<sequence length="742" mass="85337">MININEKNLEFHLKNEQISYIFRVMEETEIMEQLYFGASIDEYDQYDFLIERESKPGNNQIEGSQITNLDDIKQELPVYGTTDFRQPALEIVYPNGDRISHFAYDRYEIRQGKMRLKGLPSTFGSSEDVEILVIFLKDRYSDMEVELHYAIYKDFPVITRQNIIRNHGTTTYQLESFLSLNLDMPNENYEWLHLHGAWAREAQLSRDKLIIGTQQITSTRGASSHMHNPFFALATPETTENQGRAYGFSLIYSGNFLAQIQLDTYDIARIQLGINPFQFSWELAGNASFTTPEAVMVYSENGLNGMSQTFHNFYKEHLINQKWVHKTRPVLINNWEATYFDFDEEKILTIASKAKDLGIDLFVLDDGWFGTRDTDDGSLGNWTPDLRKLPNGITGLAEKIVDLGLQFGLWFEPEMVSVDTPLFSEHPDWRIGNPKKHISHGRNQFVLDFSRPEVVENIFEQMDKILSTAPISYIKWDMNRYISESFSATLGRKNQGELFHRYILGVYALYEKILDKYPGLLIESCAGGGGRFDSALLYYAPQAWASDDTDAVERLRIQYGTSMVYPLSSIGSHVSEVPNHQVGRLTSLEMRANVAMFGTFGYELDITHFDEAESAEIRKQIKTFKNYQTLIHEGDFYRLKSPFGNNETAWLVVSKDKKEALVGWYQVLAKPNPAYQRLRLTGLAAEKTYIVNEDGQETLRKGKDLMSAGVLLGENLINRSEGEQSHKRYGDFQSRLFYLSEK</sequence>
<dbReference type="PANTHER" id="PTHR43053">
    <property type="entry name" value="GLYCOSIDASE FAMILY 31"/>
    <property type="match status" value="1"/>
</dbReference>
<feature type="binding site" evidence="8">
    <location>
        <position position="525"/>
    </location>
    <ligand>
        <name>substrate</name>
    </ligand>
</feature>
<feature type="active site" description="Proton donor" evidence="7">
    <location>
        <position position="547"/>
    </location>
</feature>
<dbReference type="PRINTS" id="PR00743">
    <property type="entry name" value="GLHYDRLASE36"/>
</dbReference>
<dbReference type="SUPFAM" id="SSF51445">
    <property type="entry name" value="(Trans)glycosidases"/>
    <property type="match status" value="1"/>
</dbReference>
<evidence type="ECO:0000259" key="10">
    <source>
        <dbReference type="Pfam" id="PF16875"/>
    </source>
</evidence>
<organism evidence="11 12">
    <name type="scientific">Pilibacter termitis</name>
    <dbReference type="NCBI Taxonomy" id="263852"/>
    <lineage>
        <taxon>Bacteria</taxon>
        <taxon>Bacillati</taxon>
        <taxon>Bacillota</taxon>
        <taxon>Bacilli</taxon>
        <taxon>Lactobacillales</taxon>
        <taxon>Enterococcaceae</taxon>
        <taxon>Pilibacter</taxon>
    </lineage>
</organism>
<dbReference type="InterPro" id="IPR002252">
    <property type="entry name" value="Glyco_hydro_36"/>
</dbReference>
<dbReference type="InterPro" id="IPR013780">
    <property type="entry name" value="Glyco_hydro_b"/>
</dbReference>
<feature type="domain" description="Glycosyl hydrolase family 36 C-terminal" evidence="9">
    <location>
        <begin position="647"/>
        <end position="739"/>
    </location>
</feature>
<dbReference type="Pfam" id="PF16874">
    <property type="entry name" value="Glyco_hydro_36C"/>
    <property type="match status" value="1"/>
</dbReference>
<protein>
    <recommendedName>
        <fullName evidence="3 6">Alpha-galactosidase</fullName>
        <ecNumber evidence="3 6">3.2.1.22</ecNumber>
    </recommendedName>
</protein>
<feature type="binding site" evidence="8">
    <location>
        <begin position="365"/>
        <end position="366"/>
    </location>
    <ligand>
        <name>substrate</name>
    </ligand>
</feature>
<dbReference type="InterPro" id="IPR031705">
    <property type="entry name" value="Glyco_hydro_36_C"/>
</dbReference>
<evidence type="ECO:0000256" key="3">
    <source>
        <dbReference type="ARBA" id="ARBA00012755"/>
    </source>
</evidence>
<feature type="binding site" evidence="8">
    <location>
        <position position="198"/>
    </location>
    <ligand>
        <name>substrate</name>
    </ligand>
</feature>
<dbReference type="InterPro" id="IPR050985">
    <property type="entry name" value="Alpha-glycosidase_related"/>
</dbReference>
<feature type="binding site" evidence="8">
    <location>
        <position position="547"/>
    </location>
    <ligand>
        <name>substrate</name>
    </ligand>
</feature>
<dbReference type="FunFam" id="3.20.20.70:FF:000118">
    <property type="entry name" value="Alpha-galactosidase"/>
    <property type="match status" value="1"/>
</dbReference>
<dbReference type="GO" id="GO:0016052">
    <property type="term" value="P:carbohydrate catabolic process"/>
    <property type="evidence" value="ECO:0007669"/>
    <property type="project" value="InterPro"/>
</dbReference>
<dbReference type="InterPro" id="IPR013785">
    <property type="entry name" value="Aldolase_TIM"/>
</dbReference>
<dbReference type="RefSeq" id="WP_078807958.1">
    <property type="nucleotide sequence ID" value="NZ_FUXI01000025.1"/>
</dbReference>
<dbReference type="EMBL" id="FUXI01000025">
    <property type="protein sequence ID" value="SJZ98134.1"/>
    <property type="molecule type" value="Genomic_DNA"/>
</dbReference>
<dbReference type="GO" id="GO:0004557">
    <property type="term" value="F:alpha-galactosidase activity"/>
    <property type="evidence" value="ECO:0007669"/>
    <property type="project" value="UniProtKB-UniRule"/>
</dbReference>
<evidence type="ECO:0000256" key="1">
    <source>
        <dbReference type="ARBA" id="ARBA00001255"/>
    </source>
</evidence>
<comment type="catalytic activity">
    <reaction evidence="1 6">
        <text>Hydrolysis of terminal, non-reducing alpha-D-galactose residues in alpha-D-galactosides, including galactose oligosaccharides, galactomannans and galactolipids.</text>
        <dbReference type="EC" id="3.2.1.22"/>
    </reaction>
</comment>
<dbReference type="PANTHER" id="PTHR43053:SF3">
    <property type="entry name" value="ALPHA-GALACTOSIDASE C-RELATED"/>
    <property type="match status" value="1"/>
</dbReference>
<dbReference type="AlphaFoldDB" id="A0A1T4Q399"/>
<dbReference type="STRING" id="263852.SAMN02745116_02043"/>
<proteinExistence type="inferred from homology"/>
<dbReference type="PROSITE" id="PS00512">
    <property type="entry name" value="ALPHA_GALACTOSIDASE"/>
    <property type="match status" value="1"/>
</dbReference>
<evidence type="ECO:0000256" key="4">
    <source>
        <dbReference type="ARBA" id="ARBA00022801"/>
    </source>
</evidence>
<evidence type="ECO:0000313" key="12">
    <source>
        <dbReference type="Proteomes" id="UP000190328"/>
    </source>
</evidence>
<feature type="active site" description="Nucleophile" evidence="7">
    <location>
        <position position="477"/>
    </location>
</feature>
<dbReference type="Gene3D" id="2.60.40.1180">
    <property type="entry name" value="Golgi alpha-mannosidase II"/>
    <property type="match status" value="1"/>
</dbReference>
<keyword evidence="12" id="KW-1185">Reference proteome</keyword>
<dbReference type="Pfam" id="PF02065">
    <property type="entry name" value="Melibiase"/>
    <property type="match status" value="1"/>
</dbReference>
<dbReference type="InterPro" id="IPR017853">
    <property type="entry name" value="GH"/>
</dbReference>
<evidence type="ECO:0000256" key="2">
    <source>
        <dbReference type="ARBA" id="ARBA00006202"/>
    </source>
</evidence>
<evidence type="ECO:0000256" key="7">
    <source>
        <dbReference type="PIRSR" id="PIRSR005536-1"/>
    </source>
</evidence>
<evidence type="ECO:0000256" key="8">
    <source>
        <dbReference type="PIRSR" id="PIRSR005536-2"/>
    </source>
</evidence>
<reference evidence="12" key="1">
    <citation type="submission" date="2017-02" db="EMBL/GenBank/DDBJ databases">
        <authorList>
            <person name="Varghese N."/>
            <person name="Submissions S."/>
        </authorList>
    </citation>
    <scope>NUCLEOTIDE SEQUENCE [LARGE SCALE GENOMIC DNA]</scope>
    <source>
        <strain evidence="12">ATCC BAA-1030</strain>
    </source>
</reference>
<dbReference type="InterPro" id="IPR000111">
    <property type="entry name" value="Glyco_hydro_27/36_CS"/>
</dbReference>
<feature type="domain" description="Glycosyl hydrolase family 36 N-terminal" evidence="10">
    <location>
        <begin position="32"/>
        <end position="284"/>
    </location>
</feature>
<evidence type="ECO:0000313" key="11">
    <source>
        <dbReference type="EMBL" id="SJZ98134.1"/>
    </source>
</evidence>
<feature type="binding site" evidence="8">
    <location>
        <position position="442"/>
    </location>
    <ligand>
        <name>substrate</name>
    </ligand>
</feature>
<feature type="binding site" evidence="8">
    <location>
        <begin position="475"/>
        <end position="479"/>
    </location>
    <ligand>
        <name>substrate</name>
    </ligand>
</feature>
<dbReference type="EC" id="3.2.1.22" evidence="3 6"/>
<evidence type="ECO:0000259" key="9">
    <source>
        <dbReference type="Pfam" id="PF16874"/>
    </source>
</evidence>
<name>A0A1T4Q399_9ENTE</name>
<evidence type="ECO:0000256" key="5">
    <source>
        <dbReference type="ARBA" id="ARBA00023295"/>
    </source>
</evidence>
<dbReference type="InterPro" id="IPR031704">
    <property type="entry name" value="Glyco_hydro_36_N"/>
</dbReference>
<dbReference type="Gene3D" id="2.70.98.60">
    <property type="entry name" value="alpha-galactosidase from lactobacil brevis"/>
    <property type="match status" value="1"/>
</dbReference>
<keyword evidence="5 6" id="KW-0326">Glycosidase</keyword>
<dbReference type="Gene3D" id="3.20.20.70">
    <property type="entry name" value="Aldolase class I"/>
    <property type="match status" value="1"/>
</dbReference>
<keyword evidence="4 6" id="KW-0378">Hydrolase</keyword>
<evidence type="ECO:0000256" key="6">
    <source>
        <dbReference type="PIRNR" id="PIRNR005536"/>
    </source>
</evidence>